<dbReference type="Gene3D" id="3.30.70.20">
    <property type="match status" value="1"/>
</dbReference>
<dbReference type="PROSITE" id="PS51379">
    <property type="entry name" value="4FE4S_FER_2"/>
    <property type="match status" value="2"/>
</dbReference>
<dbReference type="Pfam" id="PF13237">
    <property type="entry name" value="Fer4_10"/>
    <property type="match status" value="1"/>
</dbReference>
<evidence type="ECO:0000313" key="5">
    <source>
        <dbReference type="EMBL" id="MDF9407375.1"/>
    </source>
</evidence>
<evidence type="ECO:0000256" key="1">
    <source>
        <dbReference type="ARBA" id="ARBA00022723"/>
    </source>
</evidence>
<name>A0A9X4JTF7_9FIRM</name>
<evidence type="ECO:0000259" key="4">
    <source>
        <dbReference type="PROSITE" id="PS51379"/>
    </source>
</evidence>
<dbReference type="InterPro" id="IPR017896">
    <property type="entry name" value="4Fe4S_Fe-S-bd"/>
</dbReference>
<dbReference type="Proteomes" id="UP001154312">
    <property type="component" value="Unassembled WGS sequence"/>
</dbReference>
<dbReference type="EMBL" id="JAKOAV010000004">
    <property type="protein sequence ID" value="MDF9407375.1"/>
    <property type="molecule type" value="Genomic_DNA"/>
</dbReference>
<evidence type="ECO:0000313" key="6">
    <source>
        <dbReference type="Proteomes" id="UP001154312"/>
    </source>
</evidence>
<keyword evidence="1" id="KW-0479">Metal-binding</keyword>
<dbReference type="SUPFAM" id="SSF54862">
    <property type="entry name" value="4Fe-4S ferredoxins"/>
    <property type="match status" value="1"/>
</dbReference>
<keyword evidence="3" id="KW-0411">Iron-sulfur</keyword>
<dbReference type="AlphaFoldDB" id="A0A9X4JTF7"/>
<comment type="caution">
    <text evidence="5">The sequence shown here is derived from an EMBL/GenBank/DDBJ whole genome shotgun (WGS) entry which is preliminary data.</text>
</comment>
<feature type="domain" description="4Fe-4S ferredoxin-type" evidence="4">
    <location>
        <begin position="32"/>
        <end position="60"/>
    </location>
</feature>
<protein>
    <submittedName>
        <fullName evidence="5">4Fe-4S binding protein</fullName>
    </submittedName>
</protein>
<sequence length="60" mass="6340">MHPIVNSETCIACATCYEVCPADPKVFEVNDFSTVVHPEACLGCGACEDSCPTSSITLTE</sequence>
<proteinExistence type="predicted"/>
<dbReference type="GO" id="GO:0051536">
    <property type="term" value="F:iron-sulfur cluster binding"/>
    <property type="evidence" value="ECO:0007669"/>
    <property type="project" value="UniProtKB-KW"/>
</dbReference>
<evidence type="ECO:0000256" key="3">
    <source>
        <dbReference type="ARBA" id="ARBA00023014"/>
    </source>
</evidence>
<organism evidence="5 6">
    <name type="scientific">Pelotomaculum isophthalicicum JI</name>
    <dbReference type="NCBI Taxonomy" id="947010"/>
    <lineage>
        <taxon>Bacteria</taxon>
        <taxon>Bacillati</taxon>
        <taxon>Bacillota</taxon>
        <taxon>Clostridia</taxon>
        <taxon>Eubacteriales</taxon>
        <taxon>Desulfotomaculaceae</taxon>
        <taxon>Pelotomaculum</taxon>
    </lineage>
</organism>
<feature type="domain" description="4Fe-4S ferredoxin-type" evidence="4">
    <location>
        <begin position="1"/>
        <end position="30"/>
    </location>
</feature>
<dbReference type="GO" id="GO:0046872">
    <property type="term" value="F:metal ion binding"/>
    <property type="evidence" value="ECO:0007669"/>
    <property type="project" value="UniProtKB-KW"/>
</dbReference>
<accession>A0A9X4JTF7</accession>
<dbReference type="InterPro" id="IPR017900">
    <property type="entry name" value="4Fe4S_Fe_S_CS"/>
</dbReference>
<keyword evidence="2" id="KW-0408">Iron</keyword>
<reference evidence="5" key="1">
    <citation type="submission" date="2022-02" db="EMBL/GenBank/DDBJ databases">
        <authorList>
            <person name="Leng L."/>
        </authorList>
    </citation>
    <scope>NUCLEOTIDE SEQUENCE</scope>
    <source>
        <strain evidence="5">JI</strain>
    </source>
</reference>
<keyword evidence="6" id="KW-1185">Reference proteome</keyword>
<dbReference type="RefSeq" id="WP_277442610.1">
    <property type="nucleotide sequence ID" value="NZ_JAKOAV010000004.1"/>
</dbReference>
<gene>
    <name evidence="5" type="ORF">L7E55_03210</name>
</gene>
<evidence type="ECO:0000256" key="2">
    <source>
        <dbReference type="ARBA" id="ARBA00023004"/>
    </source>
</evidence>
<dbReference type="PROSITE" id="PS00198">
    <property type="entry name" value="4FE4S_FER_1"/>
    <property type="match status" value="1"/>
</dbReference>